<dbReference type="PROSITE" id="PS50949">
    <property type="entry name" value="HTH_GNTR"/>
    <property type="match status" value="1"/>
</dbReference>
<dbReference type="InterPro" id="IPR011711">
    <property type="entry name" value="GntR_C"/>
</dbReference>
<proteinExistence type="predicted"/>
<evidence type="ECO:0000313" key="6">
    <source>
        <dbReference type="Proteomes" id="UP000478740"/>
    </source>
</evidence>
<evidence type="ECO:0000256" key="2">
    <source>
        <dbReference type="ARBA" id="ARBA00023125"/>
    </source>
</evidence>
<dbReference type="Gene3D" id="1.20.120.530">
    <property type="entry name" value="GntR ligand-binding domain-like"/>
    <property type="match status" value="1"/>
</dbReference>
<evidence type="ECO:0000256" key="3">
    <source>
        <dbReference type="ARBA" id="ARBA00023163"/>
    </source>
</evidence>
<dbReference type="RefSeq" id="WP_155043860.1">
    <property type="nucleotide sequence ID" value="NZ_WMIH01000004.1"/>
</dbReference>
<dbReference type="PANTHER" id="PTHR43537:SF20">
    <property type="entry name" value="HTH-TYPE TRANSCRIPTIONAL REPRESSOR GLAR"/>
    <property type="match status" value="1"/>
</dbReference>
<feature type="domain" description="HTH gntR-type" evidence="4">
    <location>
        <begin position="9"/>
        <end position="76"/>
    </location>
</feature>
<reference evidence="5 6" key="1">
    <citation type="submission" date="2019-11" db="EMBL/GenBank/DDBJ databases">
        <authorList>
            <person name="Dong K."/>
        </authorList>
    </citation>
    <scope>NUCLEOTIDE SEQUENCE [LARGE SCALE GENOMIC DNA]</scope>
    <source>
        <strain evidence="5 6">DK608</strain>
    </source>
</reference>
<dbReference type="Proteomes" id="UP000478740">
    <property type="component" value="Unassembled WGS sequence"/>
</dbReference>
<dbReference type="Pfam" id="PF07729">
    <property type="entry name" value="FCD"/>
    <property type="match status" value="1"/>
</dbReference>
<keyword evidence="2" id="KW-0238">DNA-binding</keyword>
<dbReference type="AlphaFoldDB" id="A0A6L6J003"/>
<dbReference type="InterPro" id="IPR036388">
    <property type="entry name" value="WH-like_DNA-bd_sf"/>
</dbReference>
<dbReference type="InterPro" id="IPR000524">
    <property type="entry name" value="Tscrpt_reg_HTH_GntR"/>
</dbReference>
<gene>
    <name evidence="5" type="ORF">GL284_06880</name>
</gene>
<dbReference type="InterPro" id="IPR008920">
    <property type="entry name" value="TF_FadR/GntR_C"/>
</dbReference>
<dbReference type="SUPFAM" id="SSF48008">
    <property type="entry name" value="GntR ligand-binding domain-like"/>
    <property type="match status" value="1"/>
</dbReference>
<accession>A0A6L6J003</accession>
<protein>
    <submittedName>
        <fullName evidence="5">FCD domain-containing protein</fullName>
    </submittedName>
</protein>
<dbReference type="GO" id="GO:0003677">
    <property type="term" value="F:DNA binding"/>
    <property type="evidence" value="ECO:0007669"/>
    <property type="project" value="UniProtKB-KW"/>
</dbReference>
<evidence type="ECO:0000259" key="4">
    <source>
        <dbReference type="PROSITE" id="PS50949"/>
    </source>
</evidence>
<sequence>MNAALQTAGSAGETAYGRLRGDIILGRLAPGTRLRLERLRDDYQVSVTTLREVLARLASEGLILFEAQKGFEVTRISAEDLREIAEMRVLLECHAIGMAFAAGDLDWEARVVGAHHKLSRMEGRMLAGDRAATADWKRYDREFHVALISACGSAELLAAHDRIIDRFLRYQLLLVIFRGQEAVGEHDALLAAALARDTDRARAVLTKHICACIDYTVARGLLIDRGQPE</sequence>
<dbReference type="PANTHER" id="PTHR43537">
    <property type="entry name" value="TRANSCRIPTIONAL REGULATOR, GNTR FAMILY"/>
    <property type="match status" value="1"/>
</dbReference>
<dbReference type="Gene3D" id="1.10.10.10">
    <property type="entry name" value="Winged helix-like DNA-binding domain superfamily/Winged helix DNA-binding domain"/>
    <property type="match status" value="1"/>
</dbReference>
<comment type="caution">
    <text evidence="5">The sequence shown here is derived from an EMBL/GenBank/DDBJ whole genome shotgun (WGS) entry which is preliminary data.</text>
</comment>
<organism evidence="5 6">
    <name type="scientific">Paracoccus shanxieyensis</name>
    <dbReference type="NCBI Taxonomy" id="2675752"/>
    <lineage>
        <taxon>Bacteria</taxon>
        <taxon>Pseudomonadati</taxon>
        <taxon>Pseudomonadota</taxon>
        <taxon>Alphaproteobacteria</taxon>
        <taxon>Rhodobacterales</taxon>
        <taxon>Paracoccaceae</taxon>
        <taxon>Paracoccus</taxon>
    </lineage>
</organism>
<keyword evidence="1" id="KW-0805">Transcription regulation</keyword>
<dbReference type="SUPFAM" id="SSF46785">
    <property type="entry name" value="Winged helix' DNA-binding domain"/>
    <property type="match status" value="1"/>
</dbReference>
<dbReference type="Pfam" id="PF00392">
    <property type="entry name" value="GntR"/>
    <property type="match status" value="1"/>
</dbReference>
<name>A0A6L6J003_9RHOB</name>
<dbReference type="EMBL" id="WMII01000005">
    <property type="protein sequence ID" value="MTH63987.1"/>
    <property type="molecule type" value="Genomic_DNA"/>
</dbReference>
<dbReference type="InterPro" id="IPR036390">
    <property type="entry name" value="WH_DNA-bd_sf"/>
</dbReference>
<keyword evidence="3" id="KW-0804">Transcription</keyword>
<evidence type="ECO:0000313" key="5">
    <source>
        <dbReference type="EMBL" id="MTH63987.1"/>
    </source>
</evidence>
<dbReference type="GO" id="GO:0003700">
    <property type="term" value="F:DNA-binding transcription factor activity"/>
    <property type="evidence" value="ECO:0007669"/>
    <property type="project" value="InterPro"/>
</dbReference>
<keyword evidence="6" id="KW-1185">Reference proteome</keyword>
<evidence type="ECO:0000256" key="1">
    <source>
        <dbReference type="ARBA" id="ARBA00023015"/>
    </source>
</evidence>
<dbReference type="SMART" id="SM00895">
    <property type="entry name" value="FCD"/>
    <property type="match status" value="1"/>
</dbReference>
<dbReference type="SMART" id="SM00345">
    <property type="entry name" value="HTH_GNTR"/>
    <property type="match status" value="1"/>
</dbReference>